<dbReference type="Proteomes" id="UP000767238">
    <property type="component" value="Unassembled WGS sequence"/>
</dbReference>
<feature type="region of interest" description="Disordered" evidence="1">
    <location>
        <begin position="898"/>
        <end position="971"/>
    </location>
</feature>
<feature type="domain" description="Sfi1 spindle body" evidence="2">
    <location>
        <begin position="324"/>
        <end position="890"/>
    </location>
</feature>
<reference evidence="3" key="2">
    <citation type="submission" date="2021-08" db="EMBL/GenBank/DDBJ databases">
        <authorList>
            <person name="Gostincar C."/>
            <person name="Sun X."/>
            <person name="Song Z."/>
            <person name="Gunde-Cimerman N."/>
        </authorList>
    </citation>
    <scope>NUCLEOTIDE SEQUENCE</scope>
    <source>
        <strain evidence="3">EXF-8016</strain>
    </source>
</reference>
<dbReference type="Pfam" id="PF08457">
    <property type="entry name" value="Sfi1"/>
    <property type="match status" value="1"/>
</dbReference>
<reference evidence="3" key="1">
    <citation type="journal article" date="2021" name="J Fungi (Basel)">
        <title>Virulence traits and population genomics of the black yeast Aureobasidium melanogenum.</title>
        <authorList>
            <person name="Cernosa A."/>
            <person name="Sun X."/>
            <person name="Gostincar C."/>
            <person name="Fang C."/>
            <person name="Gunde-Cimerman N."/>
            <person name="Song Z."/>
        </authorList>
    </citation>
    <scope>NUCLEOTIDE SEQUENCE</scope>
    <source>
        <strain evidence="3">EXF-8016</strain>
    </source>
</reference>
<proteinExistence type="predicted"/>
<feature type="region of interest" description="Disordered" evidence="1">
    <location>
        <begin position="107"/>
        <end position="224"/>
    </location>
</feature>
<feature type="compositionally biased region" description="Pro residues" evidence="1">
    <location>
        <begin position="921"/>
        <end position="933"/>
    </location>
</feature>
<feature type="non-terminal residue" evidence="3">
    <location>
        <position position="1179"/>
    </location>
</feature>
<protein>
    <submittedName>
        <fullName evidence="3">Sfi1-domain-containing protein</fullName>
    </submittedName>
</protein>
<feature type="compositionally biased region" description="Polar residues" evidence="1">
    <location>
        <begin position="115"/>
        <end position="135"/>
    </location>
</feature>
<accession>A0A9P8GR59</accession>
<gene>
    <name evidence="3" type="ORF">KCV03_g249</name>
</gene>
<dbReference type="EMBL" id="JAHFYH010000001">
    <property type="protein sequence ID" value="KAH0237986.1"/>
    <property type="molecule type" value="Genomic_DNA"/>
</dbReference>
<comment type="caution">
    <text evidence="3">The sequence shown here is derived from an EMBL/GenBank/DDBJ whole genome shotgun (WGS) entry which is preliminary data.</text>
</comment>
<evidence type="ECO:0000259" key="2">
    <source>
        <dbReference type="Pfam" id="PF08457"/>
    </source>
</evidence>
<feature type="compositionally biased region" description="Low complexity" evidence="1">
    <location>
        <begin position="934"/>
        <end position="944"/>
    </location>
</feature>
<evidence type="ECO:0000313" key="3">
    <source>
        <dbReference type="EMBL" id="KAH0237986.1"/>
    </source>
</evidence>
<organism evidence="3 4">
    <name type="scientific">Aureobasidium melanogenum</name>
    <name type="common">Aureobasidium pullulans var. melanogenum</name>
    <dbReference type="NCBI Taxonomy" id="46634"/>
    <lineage>
        <taxon>Eukaryota</taxon>
        <taxon>Fungi</taxon>
        <taxon>Dikarya</taxon>
        <taxon>Ascomycota</taxon>
        <taxon>Pezizomycotina</taxon>
        <taxon>Dothideomycetes</taxon>
        <taxon>Dothideomycetidae</taxon>
        <taxon>Dothideales</taxon>
        <taxon>Saccotheciaceae</taxon>
        <taxon>Aureobasidium</taxon>
    </lineage>
</organism>
<name>A0A9P8GR59_AURME</name>
<evidence type="ECO:0000313" key="4">
    <source>
        <dbReference type="Proteomes" id="UP000767238"/>
    </source>
</evidence>
<sequence>MPDSSAIEELPPLSDQDINILFQIVSDAQQSQNPPFKALFAAYDKVLADHGIAPEHDERIFRYLLRLGEGRSHNSRSLMYKLRQLLAKLDIHIVVQDEQDAAEDVEINLSPDNVRPTQEIGQSSATRSRRASFNDTRLDESWVSGGRLDAARSEHSPHTSLDDLSRMRKPSTHGPPVTNGASTRGGVAAQYQAQTRRSHSVTTQDSIRATRPPAPEPWPRHQPSVDYQNVVTDDETESDIPSSPPVLPPNHQFAPQHIEPIEAELTYEAEAFFHTSQIKTARRCLHQLSLESSRLQHMARIAQNHDQRLLKTQAFSIWASMLLDKRQAAETEQFFDQYERRATRARDLFLLNKAFTHWAQSTSDEVARTSVARRHILRTRYFNAWRDITAVNDLKCRRLGLRKWFSVWRTNAARKAVDNERAVAIYEENLVQRIWWKWFWAFCERKAPVWHDHRAKQSCLHSLTGAVTRLRQHEAAASQMRNTNLLKKSFGALVARQTAIHSLHRNAEELHRANLVNSCFHHLVQESKLGHASKEMSTVVSRRLLTTAVSVWQLNTQLSQQATIADRRRILQNAWTNWNDNLRARALVAKIDDRVVLENLYKWVLQSRLALFRRVTDNRLQERALQTLSLRLTEQRFHLEEAAMIFKEHKRRRMLASVMLKFHGISRAEEVMERQALEFRNTHVMNAVLPVWIQRAKHLMKLDRWSNDAKYYCLANGAIRKWKDATSQAQRNKRRDAYVQIRSRVKSRMVRDCFAAWRERATVATQLDATAVEHANNRHINAGTAIFNLWRDKTRQNNQLSIQAEEFSARLLFLRTIAILVSKGQEVLLHHTQALTLRSQTIDLLATGTLKRLKWALFCHRRNLDSAAALEQRNSQQHRRNMLRYWAEQASRRRAAKTLPLPLDSRQDDVPESPTKAPSPATAPTPVPVPLPPSSNLFSSLRLPSARKTPAPLSAQSRLAPLLDGDEEESDVEDMDFGATHRAEEWTSFDVLKDVINRPQPQQPLYQSQSQAQQRFDSVVTSTPIPGYMARTPSKRTQRAKALSAIPSINPTHREVVVSTTPAPTRSNDNVQTPQVTPFERKMRKGGYGSSMGSGGGVDLAEESFTPATFRRTRFGGAPNFGGVNGNAAQQTGRSVRFFDVGEVKEDPDDASHGFRACTIDLDHMVETSRTSISTWRAN</sequence>
<dbReference type="AlphaFoldDB" id="A0A9P8GR59"/>
<feature type="compositionally biased region" description="Polar residues" evidence="1">
    <location>
        <begin position="191"/>
        <end position="207"/>
    </location>
</feature>
<feature type="compositionally biased region" description="Basic and acidic residues" evidence="1">
    <location>
        <begin position="149"/>
        <end position="166"/>
    </location>
</feature>
<evidence type="ECO:0000256" key="1">
    <source>
        <dbReference type="SAM" id="MobiDB-lite"/>
    </source>
</evidence>
<dbReference type="InterPro" id="IPR013665">
    <property type="entry name" value="Sfi1_dom"/>
</dbReference>